<evidence type="ECO:0000256" key="7">
    <source>
        <dbReference type="ARBA" id="ARBA00023268"/>
    </source>
</evidence>
<dbReference type="CDD" id="cd17646">
    <property type="entry name" value="A_NRPS_AB3403-like"/>
    <property type="match status" value="1"/>
</dbReference>
<dbReference type="InterPro" id="IPR010071">
    <property type="entry name" value="AA_adenyl_dom"/>
</dbReference>
<evidence type="ECO:0000256" key="6">
    <source>
        <dbReference type="ARBA" id="ARBA00023194"/>
    </source>
</evidence>
<dbReference type="Proteomes" id="UP001580407">
    <property type="component" value="Unassembled WGS sequence"/>
</dbReference>
<dbReference type="InterPro" id="IPR020806">
    <property type="entry name" value="PKS_PP-bd"/>
</dbReference>
<sequence>MSTSFISNHYVFPASFAQRRIWFVQETISDPSVYHVPLLYKLHGPVQMELLQQSVNKLVERHESLRTYFAMEDNEIVQVIVPELDCVIDHVQIHAEAVMQVQGRMMDEIRRPFSLEQAPLFRMILYSINPHDHYLLINMHHIITDGWSYSVFMRELSMLYSAALREEEAELPELPIQVADFSQWQKENLQGGLLEKQLCFWEKHLEGELPVLDLPTNPSRPSVIDNTGASFDFTVPLELSQRFAQLCSSSGMTLYIGLLAVYQVLLARYSGQDDIITGTPIANRHHDQLENVIGMFVNTVVLRSRLRHNPTFRDMLRELRMTAIEAYEHQDTPFEMLVERLSPERNLGQTPVFQAMFAFQNHPKLELELPHVHITPVELDLGTAKFELYLDITETAKGLLGVFEYQKQLYDHNLIEQLSVHFIGLLESILEDPDQRVWHIPFISEQEKQSLLDRLHHQSNIALHWQGDECCHQRFERVATNAPDAAAVSCNGQTLTYFELNQNANQIAWHLRKNGIGPGSAVGIWLSPSLDFVLSILAIWKAGGCYVALNPDYPVEKNSSTLQAADLSYILTNQMNQRDIPEGDHTVICLEQLGPVGESDSNPYSPAAPHHAAYQIYTTDASGSHQAVSVPHYRLMKRFEAAAGEFGYQISDVWTLLHSPDSGLAVWEMLCPLLSGGKLVIVPNWIAKTPKYLHELLIKEKVSILTLTNASFFSWVALDEINIKDKLYLRTVFVKGKMLAAPPLDDWFKRHAHSHPELIQMYSSDELGGPVGYRTIHAHGDNGGRQNRRIDVPAGGLAIYIVDANGEFVPAGVAGTLYVGEPDTGSAKLFHTKLKDGRWSYHTVNQDRGVWLYRTDDIGRLLQNGEIEYLRSSGGHAELGEFYARLEEIRRACIQHGFIREAAIRAVRDEHEVEQLTAYLVAEADQDVSVQEVQAYLRNKLPEHMIPSTMHWVESLPRQEDGEIDYKLLRRQTEHKAKQRSYSPPSNWMEETLAGIWERSLELLKVGVDDNYFVCGGDSIRMLSMIALARECNLHFDIRDLLSHQTIRELAPHVKMVQQTSQAPEEKFDLVPDTDRAKLPRDVTDAYPLTQLQNGMLFHSELYPESRLYHDMLRFSIHAPFQKDVWENALRKLVSRHPILRTTFDLSGYSIPLQLVHEAGELQLKYFQLSGLNPERHQEWIQDWVEEELDTPFDWSHSLFRVYIHQLADDWIQLFAVFHHSLLDGWSVNLIMVELFETVDRILQGQDSEKVSPLQSTFKQYVKEELDAVQSIEHKQYWQRQLQGFSRVKLPQWQESKPRPPEMKIRDVEISISLLQAVQALAQRTLIPVKSWLLAVHMQILKTLTNQQDITTGVLFHGRLEQKDGDRALGLFLNTLPFRMQLNGGTWAQIAEKAWETEKEMLQYRRYPMAQIQQDAGGGKLFETFFNFTHFYVSEQKINSYAKLRIREELGFADNSFPFGVEFSLEGENPELILRLRWDQALFTEAQMERIAGYYQNALAGIAYHSHEVADQFSLLPDRELHEIAQWNQTSRHFPETHLIHELFEQQAERTPDQMALIYKEHRLTYRQCNEEANRIAHYLRKQNIGPDVKVGICLERSVEMVTALLGILKAGGAYVPIHPLHPMAHNRGLIHDAELELVITSEEWTSLFNDYEGTVLYMEQIGQDLAVEPVENVNAPAHPEQLAYMIYTSGSTGKPKGVLIEHKAIANRLLWMQNKYRLNESDRVLQKTPFTFDVSVWEFFWPLLAGAALVIAEPEGHKDPEYLARLIGEERITTIHFVPSMLYAFLSQAGVEQCTSLRRVICSGEALSPALKQLFFEKLSCELHNLYGPTEAAVDVTSWECKREDTQVPIGYPIANIYIRLLNEQMQPVPVGVPGELYIGGVGLARGYHNRPELTAERFIADPFSKDPHARLYKTGDEARYLPGGAIEYIGRLDHQVKIRGHRVELGEIEARLAEFPEVRECVVQTMEDLHQHLQLVAYIVKKQPDIQISVKQLYDFLRERIPEYMIPARWMFIEELPLTASGKADRKALPCPDVSSFAQQDAEYQAPRDDLEQKLAAIWEKVLHISAPGIRDSFFHLGGSSLHAVQLMASVEREFARKLPLSTILENDTIERLAELLRNKQESEQKPSALVTLRSSGFQPPLFCIHPVGGSVICYNAFPEALGEDWPMYAIQAEHRMGERPPSSIKEMAKQYIRLIRTVQPAGPYSLLGWSFGGVVAHEMACQLRMEGEAVAILALLDARLKSPDEGEPELSEEEWKDYFLNDLAAVQLMGRDTVDKEAWDQGEEGLSHFYSLFKSNYKAMLKHAPQWFDGTLTWFGAKEEEADFATDNVWSSHARQVDSIMLEGDHYSIMNAANVQRIAAYLKSYNPEVKESV</sequence>
<dbReference type="InterPro" id="IPR023213">
    <property type="entry name" value="CAT-like_dom_sf"/>
</dbReference>
<evidence type="ECO:0000313" key="9">
    <source>
        <dbReference type="EMBL" id="MFB5679964.1"/>
    </source>
</evidence>
<dbReference type="Pfam" id="PF00975">
    <property type="entry name" value="Thioesterase"/>
    <property type="match status" value="1"/>
</dbReference>
<comment type="cofactor">
    <cofactor evidence="1">
        <name>pantetheine 4'-phosphate</name>
        <dbReference type="ChEBI" id="CHEBI:47942"/>
    </cofactor>
</comment>
<dbReference type="RefSeq" id="WP_375523798.1">
    <property type="nucleotide sequence ID" value="NZ_JBHILM010000003.1"/>
</dbReference>
<dbReference type="NCBIfam" id="TIGR01733">
    <property type="entry name" value="AA-adenyl-dom"/>
    <property type="match status" value="1"/>
</dbReference>
<feature type="domain" description="Carrier" evidence="8">
    <location>
        <begin position="984"/>
        <end position="1058"/>
    </location>
</feature>
<dbReference type="SUPFAM" id="SSF52777">
    <property type="entry name" value="CoA-dependent acyltransferases"/>
    <property type="match status" value="4"/>
</dbReference>
<dbReference type="Gene3D" id="3.40.50.1820">
    <property type="entry name" value="alpha/beta hydrolase"/>
    <property type="match status" value="1"/>
</dbReference>
<keyword evidence="6" id="KW-0045">Antibiotic biosynthesis</keyword>
<dbReference type="Gene3D" id="3.30.300.30">
    <property type="match status" value="2"/>
</dbReference>
<organism evidence="9 10">
    <name type="scientific">Paenibacillus terreus</name>
    <dbReference type="NCBI Taxonomy" id="1387834"/>
    <lineage>
        <taxon>Bacteria</taxon>
        <taxon>Bacillati</taxon>
        <taxon>Bacillota</taxon>
        <taxon>Bacilli</taxon>
        <taxon>Bacillales</taxon>
        <taxon>Paenibacillaceae</taxon>
        <taxon>Paenibacillus</taxon>
    </lineage>
</organism>
<dbReference type="Gene3D" id="3.40.50.12780">
    <property type="entry name" value="N-terminal domain of ligase-like"/>
    <property type="match status" value="1"/>
</dbReference>
<dbReference type="CDD" id="cd19531">
    <property type="entry name" value="LCL_NRPS-like"/>
    <property type="match status" value="1"/>
</dbReference>
<dbReference type="SMART" id="SM00823">
    <property type="entry name" value="PKS_PP"/>
    <property type="match status" value="1"/>
</dbReference>
<dbReference type="Pfam" id="PF00501">
    <property type="entry name" value="AMP-binding"/>
    <property type="match status" value="2"/>
</dbReference>
<dbReference type="InterPro" id="IPR042099">
    <property type="entry name" value="ANL_N_sf"/>
</dbReference>
<dbReference type="InterPro" id="IPR020802">
    <property type="entry name" value="TesA-like"/>
</dbReference>
<evidence type="ECO:0000256" key="4">
    <source>
        <dbReference type="ARBA" id="ARBA00022553"/>
    </source>
</evidence>
<dbReference type="SUPFAM" id="SSF47336">
    <property type="entry name" value="ACP-like"/>
    <property type="match status" value="2"/>
</dbReference>
<dbReference type="EMBL" id="JBHILM010000003">
    <property type="protein sequence ID" value="MFB5679964.1"/>
    <property type="molecule type" value="Genomic_DNA"/>
</dbReference>
<keyword evidence="3" id="KW-0596">Phosphopantetheine</keyword>
<dbReference type="InterPro" id="IPR029058">
    <property type="entry name" value="AB_hydrolase_fold"/>
</dbReference>
<dbReference type="InterPro" id="IPR001242">
    <property type="entry name" value="Condensation_dom"/>
</dbReference>
<keyword evidence="10" id="KW-1185">Reference proteome</keyword>
<dbReference type="InterPro" id="IPR020845">
    <property type="entry name" value="AMP-binding_CS"/>
</dbReference>
<dbReference type="SUPFAM" id="SSF56801">
    <property type="entry name" value="Acetyl-CoA synthetase-like"/>
    <property type="match status" value="2"/>
</dbReference>
<dbReference type="InterPro" id="IPR036736">
    <property type="entry name" value="ACP-like_sf"/>
</dbReference>
<dbReference type="PANTHER" id="PTHR45527">
    <property type="entry name" value="NONRIBOSOMAL PEPTIDE SYNTHETASE"/>
    <property type="match status" value="1"/>
</dbReference>
<dbReference type="Gene3D" id="3.40.50.980">
    <property type="match status" value="2"/>
</dbReference>
<dbReference type="InterPro" id="IPR009081">
    <property type="entry name" value="PP-bd_ACP"/>
</dbReference>
<keyword evidence="7" id="KW-0511">Multifunctional enzyme</keyword>
<evidence type="ECO:0000256" key="1">
    <source>
        <dbReference type="ARBA" id="ARBA00001957"/>
    </source>
</evidence>
<dbReference type="Pfam" id="PF00668">
    <property type="entry name" value="Condensation"/>
    <property type="match status" value="2"/>
</dbReference>
<dbReference type="InterPro" id="IPR045851">
    <property type="entry name" value="AMP-bd_C_sf"/>
</dbReference>
<dbReference type="InterPro" id="IPR001031">
    <property type="entry name" value="Thioesterase"/>
</dbReference>
<dbReference type="SMART" id="SM00824">
    <property type="entry name" value="PKS_TE"/>
    <property type="match status" value="1"/>
</dbReference>
<dbReference type="InterPro" id="IPR000873">
    <property type="entry name" value="AMP-dep_synth/lig_dom"/>
</dbReference>
<accession>A0ABV5B2Q6</accession>
<dbReference type="SUPFAM" id="SSF53474">
    <property type="entry name" value="alpha/beta-Hydrolases"/>
    <property type="match status" value="1"/>
</dbReference>
<reference evidence="9 10" key="1">
    <citation type="submission" date="2024-09" db="EMBL/GenBank/DDBJ databases">
        <authorList>
            <person name="Ruan L."/>
        </authorList>
    </citation>
    <scope>NUCLEOTIDE SEQUENCE [LARGE SCALE GENOMIC DNA]</scope>
    <source>
        <strain evidence="9 10">D33</strain>
    </source>
</reference>
<gene>
    <name evidence="9" type="ORF">ACE3NQ_03395</name>
</gene>
<evidence type="ECO:0000256" key="2">
    <source>
        <dbReference type="ARBA" id="ARBA00006432"/>
    </source>
</evidence>
<evidence type="ECO:0000256" key="3">
    <source>
        <dbReference type="ARBA" id="ARBA00022450"/>
    </source>
</evidence>
<comment type="similarity">
    <text evidence="2">Belongs to the ATP-dependent AMP-binding enzyme family.</text>
</comment>
<evidence type="ECO:0000313" key="10">
    <source>
        <dbReference type="Proteomes" id="UP001580407"/>
    </source>
</evidence>
<evidence type="ECO:0000256" key="5">
    <source>
        <dbReference type="ARBA" id="ARBA00022737"/>
    </source>
</evidence>
<dbReference type="PANTHER" id="PTHR45527:SF1">
    <property type="entry name" value="FATTY ACID SYNTHASE"/>
    <property type="match status" value="1"/>
</dbReference>
<dbReference type="Pfam" id="PF13193">
    <property type="entry name" value="AMP-binding_C"/>
    <property type="match status" value="2"/>
</dbReference>
<protein>
    <submittedName>
        <fullName evidence="9">Amino acid adenylation domain-containing protein</fullName>
    </submittedName>
</protein>
<comment type="caution">
    <text evidence="9">The sequence shown here is derived from an EMBL/GenBank/DDBJ whole genome shotgun (WGS) entry which is preliminary data.</text>
</comment>
<dbReference type="Pfam" id="PF00550">
    <property type="entry name" value="PP-binding"/>
    <property type="match status" value="2"/>
</dbReference>
<proteinExistence type="inferred from homology"/>
<name>A0ABV5B2Q6_9BACL</name>
<keyword evidence="5" id="KW-0677">Repeat</keyword>
<keyword evidence="4" id="KW-0597">Phosphoprotein</keyword>
<feature type="domain" description="Carrier" evidence="8">
    <location>
        <begin position="2048"/>
        <end position="2123"/>
    </location>
</feature>
<dbReference type="Gene3D" id="3.30.559.10">
    <property type="entry name" value="Chloramphenicol acetyltransferase-like domain"/>
    <property type="match status" value="2"/>
</dbReference>
<dbReference type="Gene3D" id="3.30.559.30">
    <property type="entry name" value="Nonribosomal peptide synthetase, condensation domain"/>
    <property type="match status" value="2"/>
</dbReference>
<dbReference type="InterPro" id="IPR025110">
    <property type="entry name" value="AMP-bd_C"/>
</dbReference>
<evidence type="ECO:0000259" key="8">
    <source>
        <dbReference type="PROSITE" id="PS50075"/>
    </source>
</evidence>
<dbReference type="Gene3D" id="2.30.38.10">
    <property type="entry name" value="Luciferase, Domain 3"/>
    <property type="match status" value="1"/>
</dbReference>
<dbReference type="Gene3D" id="1.10.1200.10">
    <property type="entry name" value="ACP-like"/>
    <property type="match status" value="1"/>
</dbReference>
<dbReference type="PROSITE" id="PS50075">
    <property type="entry name" value="CARRIER"/>
    <property type="match status" value="2"/>
</dbReference>
<dbReference type="PROSITE" id="PS00455">
    <property type="entry name" value="AMP_BINDING"/>
    <property type="match status" value="1"/>
</dbReference>